<keyword evidence="1" id="KW-0472">Membrane</keyword>
<dbReference type="EMBL" id="JAPQEX020000003">
    <property type="protein sequence ID" value="MDG1646304.1"/>
    <property type="molecule type" value="Genomic_DNA"/>
</dbReference>
<keyword evidence="1" id="KW-1133">Transmembrane helix</keyword>
<sequence>MKLKNSAFYFDKVDSLSKFINFSTFIISCLSIAGIFLNAHWLYGIATVTFVIQLITWVAMYYRTDFSAKAIATKRLEMLRGIIGEDNFYRERLYIDGDAEDNNNNNNNNNYEKLTLLIQENAYWNSILYIKIFHYKLCYLLVTILSLILIIIIMYASVTDGLDFQYSRTIFGILVINNLYNLFSEVSGSLRAHHEMKKIDDFIEMNKQKSPRYLSYIYSKYEHEIFIAPSINKGIYLKNNERIKRSWNLRIYNKNNFQDETFIDAVTGLTSLLQSITDEWNITGGANRYLRGVQTYANDIDIITTEKGANEICKLISQDFNGNLYKTTSGNIKSFYFTFIYKGIAIEIMGDPENKDELGWCENNKWKKNQEHILLNGIKVPCVSLVYEIEINKQIGNYNAFRDTDLMDFYR</sequence>
<geneLocation type="plasmid" evidence="2">
    <name>pZRKH-FIA</name>
</geneLocation>
<dbReference type="Pfam" id="PF10706">
    <property type="entry name" value="Aminoglyc_resit"/>
    <property type="match status" value="1"/>
</dbReference>
<dbReference type="SUPFAM" id="SSF81301">
    <property type="entry name" value="Nucleotidyltransferase"/>
    <property type="match status" value="1"/>
</dbReference>
<gene>
    <name evidence="2" type="ORF">OXR69_031335</name>
</gene>
<evidence type="ECO:0000256" key="1">
    <source>
        <dbReference type="SAM" id="Phobius"/>
    </source>
</evidence>
<protein>
    <submittedName>
        <fullName evidence="2">Uncharacterized protein</fullName>
    </submittedName>
</protein>
<organism evidence="2 3">
    <name type="scientific">Klebsiella huaxiensis</name>
    <dbReference type="NCBI Taxonomy" id="2153354"/>
    <lineage>
        <taxon>Bacteria</taxon>
        <taxon>Pseudomonadati</taxon>
        <taxon>Pseudomonadota</taxon>
        <taxon>Gammaproteobacteria</taxon>
        <taxon>Enterobacterales</taxon>
        <taxon>Enterobacteriaceae</taxon>
        <taxon>Klebsiella/Raoultella group</taxon>
        <taxon>Klebsiella</taxon>
    </lineage>
</organism>
<dbReference type="InterPro" id="IPR019646">
    <property type="entry name" value="Aminoglyc_AdlTrfase"/>
</dbReference>
<dbReference type="Gene3D" id="3.30.460.40">
    <property type="match status" value="1"/>
</dbReference>
<dbReference type="RefSeq" id="WP_049108797.1">
    <property type="nucleotide sequence ID" value="NZ_JAPQEX020000003.1"/>
</dbReference>
<feature type="transmembrane region" description="Helical" evidence="1">
    <location>
        <begin position="20"/>
        <end position="37"/>
    </location>
</feature>
<evidence type="ECO:0000313" key="2">
    <source>
        <dbReference type="EMBL" id="MDG1646304.1"/>
    </source>
</evidence>
<keyword evidence="3" id="KW-1185">Reference proteome</keyword>
<dbReference type="PROSITE" id="PS51257">
    <property type="entry name" value="PROKAR_LIPOPROTEIN"/>
    <property type="match status" value="1"/>
</dbReference>
<proteinExistence type="predicted"/>
<name>A0ABT6ELN8_9ENTR</name>
<reference evidence="2" key="1">
    <citation type="submission" date="2023-03" db="EMBL/GenBank/DDBJ databases">
        <title>identification of new KPC variant in Klebsiella huaxiensis from the Hospital Sewage Samples in China.</title>
        <authorList>
            <person name="Wu Y."/>
        </authorList>
    </citation>
    <scope>NUCLEOTIDE SEQUENCE</scope>
    <source>
        <strain evidence="2">ZR-9</strain>
    </source>
</reference>
<comment type="caution">
    <text evidence="2">The sequence shown here is derived from an EMBL/GenBank/DDBJ whole genome shotgun (WGS) entry which is preliminary data.</text>
</comment>
<accession>A0ABT6ELN8</accession>
<keyword evidence="2" id="KW-0614">Plasmid</keyword>
<dbReference type="Proteomes" id="UP001075001">
    <property type="component" value="Unassembled WGS sequence"/>
</dbReference>
<feature type="transmembrane region" description="Helical" evidence="1">
    <location>
        <begin position="43"/>
        <end position="62"/>
    </location>
</feature>
<keyword evidence="1" id="KW-0812">Transmembrane</keyword>
<feature type="transmembrane region" description="Helical" evidence="1">
    <location>
        <begin position="137"/>
        <end position="158"/>
    </location>
</feature>
<dbReference type="InterPro" id="IPR043519">
    <property type="entry name" value="NT_sf"/>
</dbReference>
<evidence type="ECO:0000313" key="3">
    <source>
        <dbReference type="Proteomes" id="UP001075001"/>
    </source>
</evidence>